<dbReference type="PRINTS" id="PR00738">
    <property type="entry name" value="GLHYDRLASE20"/>
</dbReference>
<evidence type="ECO:0000259" key="8">
    <source>
        <dbReference type="Pfam" id="PF02838"/>
    </source>
</evidence>
<reference evidence="9" key="1">
    <citation type="submission" date="2017-02" db="EMBL/GenBank/DDBJ databases">
        <authorList>
            <person name="Regsiter A."/>
            <person name="William W."/>
        </authorList>
    </citation>
    <scope>NUCLEOTIDE SEQUENCE</scope>
    <source>
        <strain evidence="9">BdmA 4</strain>
    </source>
</reference>
<dbReference type="InterPro" id="IPR029018">
    <property type="entry name" value="Hex-like_dom2"/>
</dbReference>
<comment type="similarity">
    <text evidence="2">Belongs to the glycosyl hydrolase 20 family.</text>
</comment>
<evidence type="ECO:0000256" key="2">
    <source>
        <dbReference type="ARBA" id="ARBA00006285"/>
    </source>
</evidence>
<protein>
    <recommendedName>
        <fullName evidence="3">beta-N-acetylhexosaminidase</fullName>
        <ecNumber evidence="3">3.2.1.52</ecNumber>
    </recommendedName>
</protein>
<dbReference type="Pfam" id="PF00728">
    <property type="entry name" value="Glyco_hydro_20"/>
    <property type="match status" value="1"/>
</dbReference>
<keyword evidence="4 9" id="KW-0378">Hydrolase</keyword>
<dbReference type="GO" id="GO:0004563">
    <property type="term" value="F:beta-N-acetylhexosaminidase activity"/>
    <property type="evidence" value="ECO:0007669"/>
    <property type="project" value="UniProtKB-EC"/>
</dbReference>
<keyword evidence="5 9" id="KW-0326">Glycosidase</keyword>
<dbReference type="PIRSF" id="PIRSF001093">
    <property type="entry name" value="B-hxosamndse_ab_euk"/>
    <property type="match status" value="1"/>
</dbReference>
<evidence type="ECO:0000256" key="3">
    <source>
        <dbReference type="ARBA" id="ARBA00012663"/>
    </source>
</evidence>
<evidence type="ECO:0000256" key="6">
    <source>
        <dbReference type="PIRSR" id="PIRSR625705-1"/>
    </source>
</evidence>
<dbReference type="SUPFAM" id="SSF55545">
    <property type="entry name" value="beta-N-acetylhexosaminidase-like domain"/>
    <property type="match status" value="1"/>
</dbReference>
<organism evidence="9">
    <name type="scientific">uncultured spirochete</name>
    <dbReference type="NCBI Taxonomy" id="156406"/>
    <lineage>
        <taxon>Bacteria</taxon>
        <taxon>Pseudomonadati</taxon>
        <taxon>Spirochaetota</taxon>
        <taxon>Spirochaetia</taxon>
        <taxon>Spirochaetales</taxon>
        <taxon>environmental samples</taxon>
    </lineage>
</organism>
<dbReference type="GO" id="GO:0016020">
    <property type="term" value="C:membrane"/>
    <property type="evidence" value="ECO:0007669"/>
    <property type="project" value="TreeGrafter"/>
</dbReference>
<feature type="domain" description="Beta-hexosaminidase bacterial type N-terminal" evidence="8">
    <location>
        <begin position="4"/>
        <end position="137"/>
    </location>
</feature>
<dbReference type="GO" id="GO:0030203">
    <property type="term" value="P:glycosaminoglycan metabolic process"/>
    <property type="evidence" value="ECO:0007669"/>
    <property type="project" value="TreeGrafter"/>
</dbReference>
<dbReference type="PANTHER" id="PTHR22600">
    <property type="entry name" value="BETA-HEXOSAMINIDASE"/>
    <property type="match status" value="1"/>
</dbReference>
<dbReference type="Gene3D" id="3.30.379.10">
    <property type="entry name" value="Chitobiase/beta-hexosaminidase domain 2-like"/>
    <property type="match status" value="1"/>
</dbReference>
<name>A0A3P3XV26_9SPIR</name>
<dbReference type="EC" id="3.2.1.52" evidence="3"/>
<dbReference type="InterPro" id="IPR017853">
    <property type="entry name" value="GH"/>
</dbReference>
<evidence type="ECO:0000256" key="1">
    <source>
        <dbReference type="ARBA" id="ARBA00001231"/>
    </source>
</evidence>
<evidence type="ECO:0000313" key="9">
    <source>
        <dbReference type="EMBL" id="SLM20034.1"/>
    </source>
</evidence>
<dbReference type="CDD" id="cd06563">
    <property type="entry name" value="GH20_chitobiase-like"/>
    <property type="match status" value="1"/>
</dbReference>
<comment type="catalytic activity">
    <reaction evidence="1">
        <text>Hydrolysis of terminal non-reducing N-acetyl-D-hexosamine residues in N-acetyl-beta-D-hexosaminides.</text>
        <dbReference type="EC" id="3.2.1.52"/>
    </reaction>
</comment>
<dbReference type="EMBL" id="FWDO01000008">
    <property type="protein sequence ID" value="SLM20034.1"/>
    <property type="molecule type" value="Genomic_DNA"/>
</dbReference>
<accession>A0A3P3XV26</accession>
<sequence>MMACDLVPVPVSFEEKESIFALGPGAGVAAPLALQKEAGLLAQWLSRIGEVGHVGVSVAAGPAERRHGSAVGGMGSTISLFLDPGMKRAEEYELDIGPEGICIAARDAAGIVRGAASLFQLALSQGRMLRAVRIRDWPRFAWRGFMLDCARNFFRVEFIEKLLDLAALHKLNVFHWHLTDDQAWRLEIPSKPELTDCGAFRQDMRYRIDCRKGGYYSVEDVTRIVEYAAVRHIMVVPEIETPGHATAILASHPEFSCLGGQDASVHFEPEDRYGIFEDILCGGNDRVLSFFDEVLDEVCAMFPGDYVHMGGDEAPKGRWLACPDCQRKMRVLGLIKDDGRYEPEGLQAWFMGELARMLARRGKRMIGWDEVVEGCIGKDTLVMSWRGYENGRRAAELGYDVVMCPQTKACYLDHKHLDSPEEPGHLGVCSVRDSYMFEPLPEGLSVGAASHIIGGQANLWSELLYFGRQAEYMLFPRLCALSEVFWSPREKRNFEDFSMRLETHKRRLDALDVLYYKGRLS</sequence>
<evidence type="ECO:0000256" key="4">
    <source>
        <dbReference type="ARBA" id="ARBA00022801"/>
    </source>
</evidence>
<evidence type="ECO:0000259" key="7">
    <source>
        <dbReference type="Pfam" id="PF00728"/>
    </source>
</evidence>
<dbReference type="Gene3D" id="3.20.20.80">
    <property type="entry name" value="Glycosidases"/>
    <property type="match status" value="1"/>
</dbReference>
<dbReference type="SUPFAM" id="SSF51445">
    <property type="entry name" value="(Trans)glycosidases"/>
    <property type="match status" value="1"/>
</dbReference>
<dbReference type="InterPro" id="IPR015883">
    <property type="entry name" value="Glyco_hydro_20_cat"/>
</dbReference>
<feature type="active site" description="Proton donor" evidence="6">
    <location>
        <position position="313"/>
    </location>
</feature>
<dbReference type="AlphaFoldDB" id="A0A3P3XV26"/>
<dbReference type="Pfam" id="PF02838">
    <property type="entry name" value="Glyco_hydro_20b"/>
    <property type="match status" value="1"/>
</dbReference>
<feature type="domain" description="Glycoside hydrolase family 20 catalytic" evidence="7">
    <location>
        <begin position="140"/>
        <end position="488"/>
    </location>
</feature>
<dbReference type="InterPro" id="IPR015882">
    <property type="entry name" value="HEX_bac_N"/>
</dbReference>
<dbReference type="GO" id="GO:0005975">
    <property type="term" value="P:carbohydrate metabolic process"/>
    <property type="evidence" value="ECO:0007669"/>
    <property type="project" value="InterPro"/>
</dbReference>
<dbReference type="InterPro" id="IPR025705">
    <property type="entry name" value="Beta_hexosaminidase_sua/sub"/>
</dbReference>
<gene>
    <name evidence="9" type="ORF">SPIRO4BDMA_80141</name>
</gene>
<evidence type="ECO:0000256" key="5">
    <source>
        <dbReference type="ARBA" id="ARBA00023295"/>
    </source>
</evidence>
<proteinExistence type="inferred from homology"/>
<dbReference type="PANTHER" id="PTHR22600:SF57">
    <property type="entry name" value="BETA-N-ACETYLHEXOSAMINIDASE"/>
    <property type="match status" value="1"/>
</dbReference>